<dbReference type="EMBL" id="JRWG01000006">
    <property type="protein sequence ID" value="KXN98630.1"/>
    <property type="molecule type" value="Genomic_DNA"/>
</dbReference>
<dbReference type="GO" id="GO:0005524">
    <property type="term" value="F:ATP binding"/>
    <property type="evidence" value="ECO:0007669"/>
    <property type="project" value="UniProtKB-KW"/>
</dbReference>
<dbReference type="PROSITE" id="PS50109">
    <property type="entry name" value="HIS_KIN"/>
    <property type="match status" value="1"/>
</dbReference>
<evidence type="ECO:0000256" key="3">
    <source>
        <dbReference type="ARBA" id="ARBA00022553"/>
    </source>
</evidence>
<keyword evidence="6 10" id="KW-0418">Kinase</keyword>
<dbReference type="Proteomes" id="UP000070138">
    <property type="component" value="Unassembled WGS sequence"/>
</dbReference>
<dbReference type="Pfam" id="PF00512">
    <property type="entry name" value="HisKA"/>
    <property type="match status" value="1"/>
</dbReference>
<keyword evidence="5" id="KW-0547">Nucleotide-binding</keyword>
<dbReference type="InterPro" id="IPR005467">
    <property type="entry name" value="His_kinase_dom"/>
</dbReference>
<keyword evidence="7" id="KW-0067">ATP-binding</keyword>
<dbReference type="Gene3D" id="1.10.287.130">
    <property type="match status" value="1"/>
</dbReference>
<keyword evidence="11" id="KW-1185">Reference proteome</keyword>
<dbReference type="PANTHER" id="PTHR43065:SF46">
    <property type="entry name" value="C4-DICARBOXYLATE TRANSPORT SENSOR PROTEIN DCTB"/>
    <property type="match status" value="1"/>
</dbReference>
<proteinExistence type="predicted"/>
<dbReference type="InterPro" id="IPR003661">
    <property type="entry name" value="HisK_dim/P_dom"/>
</dbReference>
<dbReference type="SUPFAM" id="SSF55874">
    <property type="entry name" value="ATPase domain of HSP90 chaperone/DNA topoisomerase II/histidine kinase"/>
    <property type="match status" value="1"/>
</dbReference>
<dbReference type="PANTHER" id="PTHR43065">
    <property type="entry name" value="SENSOR HISTIDINE KINASE"/>
    <property type="match status" value="1"/>
</dbReference>
<dbReference type="AlphaFoldDB" id="A0A137RGL3"/>
<dbReference type="PATRIC" id="fig|1548749.3.peg.2341"/>
<dbReference type="SMART" id="SM00387">
    <property type="entry name" value="HATPase_c"/>
    <property type="match status" value="1"/>
</dbReference>
<evidence type="ECO:0000256" key="2">
    <source>
        <dbReference type="ARBA" id="ARBA00012438"/>
    </source>
</evidence>
<dbReference type="InterPro" id="IPR036097">
    <property type="entry name" value="HisK_dim/P_sf"/>
</dbReference>
<dbReference type="InterPro" id="IPR036890">
    <property type="entry name" value="HATPase_C_sf"/>
</dbReference>
<dbReference type="GO" id="GO:0000155">
    <property type="term" value="F:phosphorelay sensor kinase activity"/>
    <property type="evidence" value="ECO:0007669"/>
    <property type="project" value="InterPro"/>
</dbReference>
<feature type="domain" description="Histidine kinase" evidence="9">
    <location>
        <begin position="154"/>
        <end position="362"/>
    </location>
</feature>
<gene>
    <name evidence="10" type="ORF">LS48_11155</name>
</gene>
<evidence type="ECO:0000313" key="11">
    <source>
        <dbReference type="Proteomes" id="UP000070138"/>
    </source>
</evidence>
<evidence type="ECO:0000256" key="4">
    <source>
        <dbReference type="ARBA" id="ARBA00022679"/>
    </source>
</evidence>
<sequence length="362" mass="40788">MTLEKNLKERIKELTCLYEVSSIIVNNDYNELDKTLYSIALSLRKSLQFGKHTTVEINSEPFHLISSALPKKSVFIESNITIFNEPKGFIKIHYPADKFTKKDFLKEEKKLLKNVAINVGDLLERVAIRENETVMKRKMEHADRLSILGEITAGIAHELNTPLANILGFAELLKSKEPKTTQTSQDLDKIINSAIFSREVVKKLMFFACEMPQNLGQTDIVPVINEAMNLLDPTFKKNEVKYKVNLPKGEVLMKADTIQLTQVIFNLVLNAIYFSPKNGLITISLEETKKKITLKISDEGPGISPENVQKIFQPFFTTKTVGDGSGLGLSVVHGIIRSHRGTIDYQHNIPTGAIFIITFPKQ</sequence>
<reference evidence="11" key="1">
    <citation type="submission" date="2014-10" db="EMBL/GenBank/DDBJ databases">
        <title>Genome sequencing of Vitellibacter sp. D-24.</title>
        <authorList>
            <person name="Thevarajoo S."/>
            <person name="Selvaratnam C."/>
            <person name="Goh K.M."/>
            <person name="Chong C.S."/>
        </authorList>
    </citation>
    <scope>NUCLEOTIDE SEQUENCE [LARGE SCALE GENOMIC DNA]</scope>
    <source>
        <strain evidence="11">D-24</strain>
    </source>
</reference>
<dbReference type="STRING" id="1548749.LS48_11155"/>
<evidence type="ECO:0000256" key="5">
    <source>
        <dbReference type="ARBA" id="ARBA00022741"/>
    </source>
</evidence>
<evidence type="ECO:0000259" key="9">
    <source>
        <dbReference type="PROSITE" id="PS50109"/>
    </source>
</evidence>
<keyword evidence="8" id="KW-0902">Two-component regulatory system</keyword>
<organism evidence="10 11">
    <name type="scientific">Aequorivita aquimaris</name>
    <dbReference type="NCBI Taxonomy" id="1548749"/>
    <lineage>
        <taxon>Bacteria</taxon>
        <taxon>Pseudomonadati</taxon>
        <taxon>Bacteroidota</taxon>
        <taxon>Flavobacteriia</taxon>
        <taxon>Flavobacteriales</taxon>
        <taxon>Flavobacteriaceae</taxon>
        <taxon>Aequorivita</taxon>
    </lineage>
</organism>
<dbReference type="PRINTS" id="PR00344">
    <property type="entry name" value="BCTRLSENSOR"/>
</dbReference>
<dbReference type="InterPro" id="IPR003594">
    <property type="entry name" value="HATPase_dom"/>
</dbReference>
<evidence type="ECO:0000313" key="10">
    <source>
        <dbReference type="EMBL" id="KXN98630.1"/>
    </source>
</evidence>
<dbReference type="CDD" id="cd00082">
    <property type="entry name" value="HisKA"/>
    <property type="match status" value="1"/>
</dbReference>
<evidence type="ECO:0000256" key="8">
    <source>
        <dbReference type="ARBA" id="ARBA00023012"/>
    </source>
</evidence>
<keyword evidence="3" id="KW-0597">Phosphoprotein</keyword>
<dbReference type="CDD" id="cd00075">
    <property type="entry name" value="HATPase"/>
    <property type="match status" value="1"/>
</dbReference>
<dbReference type="SUPFAM" id="SSF47384">
    <property type="entry name" value="Homodimeric domain of signal transducing histidine kinase"/>
    <property type="match status" value="1"/>
</dbReference>
<dbReference type="SMART" id="SM00388">
    <property type="entry name" value="HisKA"/>
    <property type="match status" value="1"/>
</dbReference>
<comment type="catalytic activity">
    <reaction evidence="1">
        <text>ATP + protein L-histidine = ADP + protein N-phospho-L-histidine.</text>
        <dbReference type="EC" id="2.7.13.3"/>
    </reaction>
</comment>
<dbReference type="EC" id="2.7.13.3" evidence="2"/>
<dbReference type="RefSeq" id="WP_062622596.1">
    <property type="nucleotide sequence ID" value="NZ_JRWG01000006.1"/>
</dbReference>
<reference evidence="10 11" key="2">
    <citation type="journal article" date="2016" name="Int. J. Syst. Evol. Microbiol.">
        <title>Vitellibacter aquimaris sp. nov., a marine bacterium isolated from seawater.</title>
        <authorList>
            <person name="Thevarajoo S."/>
            <person name="Selvaratnam C."/>
            <person name="Goh K.M."/>
            <person name="Hong K.W."/>
            <person name="Chan X.Y."/>
            <person name="Chan K.G."/>
            <person name="Chong C.S."/>
        </authorList>
    </citation>
    <scope>NUCLEOTIDE SEQUENCE [LARGE SCALE GENOMIC DNA]</scope>
    <source>
        <strain evidence="10 11">D-24</strain>
    </source>
</reference>
<name>A0A137RGL3_9FLAO</name>
<dbReference type="Gene3D" id="3.30.565.10">
    <property type="entry name" value="Histidine kinase-like ATPase, C-terminal domain"/>
    <property type="match status" value="1"/>
</dbReference>
<evidence type="ECO:0000256" key="7">
    <source>
        <dbReference type="ARBA" id="ARBA00022840"/>
    </source>
</evidence>
<dbReference type="Pfam" id="PF02518">
    <property type="entry name" value="HATPase_c"/>
    <property type="match status" value="1"/>
</dbReference>
<evidence type="ECO:0000256" key="6">
    <source>
        <dbReference type="ARBA" id="ARBA00022777"/>
    </source>
</evidence>
<comment type="caution">
    <text evidence="10">The sequence shown here is derived from an EMBL/GenBank/DDBJ whole genome shotgun (WGS) entry which is preliminary data.</text>
</comment>
<keyword evidence="4" id="KW-0808">Transferase</keyword>
<dbReference type="OrthoDB" id="9806995at2"/>
<dbReference type="InterPro" id="IPR004358">
    <property type="entry name" value="Sig_transdc_His_kin-like_C"/>
</dbReference>
<protein>
    <recommendedName>
        <fullName evidence="2">histidine kinase</fullName>
        <ecNumber evidence="2">2.7.13.3</ecNumber>
    </recommendedName>
</protein>
<evidence type="ECO:0000256" key="1">
    <source>
        <dbReference type="ARBA" id="ARBA00000085"/>
    </source>
</evidence>
<accession>A0A137RGL3</accession>